<sequence>MRWMLLGFIFLLVSCRAQSLPPPFDRLEQGAYREVAQGEGFAALWAGSQLLADETLPLKERAEYAFRWADFLERARPFEPGYDRKAAWREAARLLDQAGDPRAVLAYARLLPEEEATRRLLALDRGPTLWERLFQGRAYAALLEVLPPDERPDLRAQVLYRLGRYREALPFYQAWAKREERGLLGLGWTLFRLGRKEEALEAFARYPHPEGLYAQGFVLESQGRLLEAVAAYRRSTPEGLLRAGRILEALGQKEEAARLYLLLGQEDVPFADDALLWAYRLGEEAAREGLRRKGSGLLWLLGEAPPPPGPPPAVPEAPEAPLVRALLGAKRGEWARGVLRYALLERPGDWPALVPLLYEAGAYREGIRAAEGTALAYPRPYRDWVEEEARRYGLEADLLFALLHVESRFDPYAVSPTGAQGLGQFTRATWLDVARMLGEEPGDPFDPHTSIRYAARYLAWLYERCRGFLEPARTACALTAYNGGIGYTLRGVEQEGDLFAFLWRQERDEPREYLEKVLRAYAHYRAFGEGPARPAPSRGGE</sequence>
<dbReference type="InterPro" id="IPR008258">
    <property type="entry name" value="Transglycosylase_SLT_dom_1"/>
</dbReference>
<dbReference type="Gene3D" id="1.25.40.10">
    <property type="entry name" value="Tetratricopeptide repeat domain"/>
    <property type="match status" value="1"/>
</dbReference>
<accession>A0A0D6XBD6</accession>
<organism evidence="3 4">
    <name type="scientific">Thermus filiformis</name>
    <dbReference type="NCBI Taxonomy" id="276"/>
    <lineage>
        <taxon>Bacteria</taxon>
        <taxon>Thermotogati</taxon>
        <taxon>Deinococcota</taxon>
        <taxon>Deinococci</taxon>
        <taxon>Thermales</taxon>
        <taxon>Thermaceae</taxon>
        <taxon>Thermus</taxon>
    </lineage>
</organism>
<feature type="signal peptide" evidence="1">
    <location>
        <begin position="1"/>
        <end position="19"/>
    </location>
</feature>
<dbReference type="RefSeq" id="WP_045246192.1">
    <property type="nucleotide sequence ID" value="NZ_JPSL02000038.1"/>
</dbReference>
<feature type="chain" id="PRO_5002315506" evidence="1">
    <location>
        <begin position="20"/>
        <end position="541"/>
    </location>
</feature>
<dbReference type="InterPro" id="IPR011990">
    <property type="entry name" value="TPR-like_helical_dom_sf"/>
</dbReference>
<dbReference type="PROSITE" id="PS51257">
    <property type="entry name" value="PROKAR_LIPOPROTEIN"/>
    <property type="match status" value="1"/>
</dbReference>
<proteinExistence type="predicted"/>
<evidence type="ECO:0000259" key="2">
    <source>
        <dbReference type="Pfam" id="PF01464"/>
    </source>
</evidence>
<gene>
    <name evidence="3" type="ORF">THFILI_05380</name>
</gene>
<name>A0A0D6XBD6_THEFI</name>
<dbReference type="PANTHER" id="PTHR37423:SF2">
    <property type="entry name" value="MEMBRANE-BOUND LYTIC MUREIN TRANSGLYCOSYLASE C"/>
    <property type="match status" value="1"/>
</dbReference>
<dbReference type="OrthoDB" id="9815002at2"/>
<dbReference type="InterPro" id="IPR023346">
    <property type="entry name" value="Lysozyme-like_dom_sf"/>
</dbReference>
<dbReference type="EMBL" id="JPSL02000038">
    <property type="protein sequence ID" value="KIX84646.1"/>
    <property type="molecule type" value="Genomic_DNA"/>
</dbReference>
<keyword evidence="1" id="KW-0732">Signal</keyword>
<evidence type="ECO:0000256" key="1">
    <source>
        <dbReference type="SAM" id="SignalP"/>
    </source>
</evidence>
<evidence type="ECO:0000313" key="4">
    <source>
        <dbReference type="Proteomes" id="UP000030364"/>
    </source>
</evidence>
<dbReference type="SUPFAM" id="SSF48452">
    <property type="entry name" value="TPR-like"/>
    <property type="match status" value="1"/>
</dbReference>
<dbReference type="AlphaFoldDB" id="A0A0D6XBD6"/>
<dbReference type="Pfam" id="PF01464">
    <property type="entry name" value="SLT"/>
    <property type="match status" value="1"/>
</dbReference>
<feature type="domain" description="Transglycosylase SLT" evidence="2">
    <location>
        <begin position="385"/>
        <end position="496"/>
    </location>
</feature>
<dbReference type="SUPFAM" id="SSF53955">
    <property type="entry name" value="Lysozyme-like"/>
    <property type="match status" value="1"/>
</dbReference>
<comment type="caution">
    <text evidence="3">The sequence shown here is derived from an EMBL/GenBank/DDBJ whole genome shotgun (WGS) entry which is preliminary data.</text>
</comment>
<dbReference type="Gene3D" id="1.10.530.10">
    <property type="match status" value="1"/>
</dbReference>
<protein>
    <submittedName>
        <fullName evidence="3">Transglycosylase</fullName>
    </submittedName>
</protein>
<dbReference type="PANTHER" id="PTHR37423">
    <property type="entry name" value="SOLUBLE LYTIC MUREIN TRANSGLYCOSYLASE-RELATED"/>
    <property type="match status" value="1"/>
</dbReference>
<reference evidence="3 4" key="1">
    <citation type="journal article" date="2015" name="Genome Announc.">
        <title>Draft Genome Sequence of the Thermophile Thermus filiformis ATCC 43280, Producer of Carotenoid-(Di)glucoside-Branched Fatty Acid (Di)esters and Source of Hyperthermostable Enzymes of Biotechnological Interest.</title>
        <authorList>
            <person name="Mandelli F."/>
            <person name="Oliveira Ramires B."/>
            <person name="Couger M.B."/>
            <person name="Paixao D.A."/>
            <person name="Camilo C.M."/>
            <person name="Polikarpov I."/>
            <person name="Prade R."/>
            <person name="Riano-Pachon D.M."/>
            <person name="Squina F.M."/>
        </authorList>
    </citation>
    <scope>NUCLEOTIDE SEQUENCE [LARGE SCALE GENOMIC DNA]</scope>
    <source>
        <strain evidence="3 4">ATCC 43280</strain>
    </source>
</reference>
<dbReference type="STRING" id="276.THFILI_05380"/>
<dbReference type="Proteomes" id="UP000030364">
    <property type="component" value="Unassembled WGS sequence"/>
</dbReference>
<evidence type="ECO:0000313" key="3">
    <source>
        <dbReference type="EMBL" id="KIX84646.1"/>
    </source>
</evidence>
<keyword evidence="4" id="KW-1185">Reference proteome</keyword>